<dbReference type="GO" id="GO:0005737">
    <property type="term" value="C:cytoplasm"/>
    <property type="evidence" value="ECO:0007669"/>
    <property type="project" value="TreeGrafter"/>
</dbReference>
<feature type="domain" description="PurM-like C-terminal" evidence="14">
    <location>
        <begin position="281"/>
        <end position="416"/>
    </location>
</feature>
<dbReference type="SUPFAM" id="SSF52317">
    <property type="entry name" value="Class I glutamine amidotransferase-like"/>
    <property type="match status" value="1"/>
</dbReference>
<keyword evidence="10" id="KW-0460">Magnesium</keyword>
<dbReference type="NCBIfam" id="TIGR01735">
    <property type="entry name" value="FGAM_synt"/>
    <property type="match status" value="1"/>
</dbReference>
<dbReference type="InterPro" id="IPR036921">
    <property type="entry name" value="PurM-like_N_sf"/>
</dbReference>
<name>A0A090T889_9VIBR</name>
<keyword evidence="8" id="KW-0658">Purine biosynthesis</keyword>
<dbReference type="GO" id="GO:0004642">
    <property type="term" value="F:phosphoribosylformylglycinamidine synthase activity"/>
    <property type="evidence" value="ECO:0007669"/>
    <property type="project" value="UniProtKB-UniRule"/>
</dbReference>
<dbReference type="Pfam" id="PF13507">
    <property type="entry name" value="GATase_5"/>
    <property type="match status" value="1"/>
</dbReference>
<dbReference type="GO" id="GO:0046872">
    <property type="term" value="F:metal ion binding"/>
    <property type="evidence" value="ECO:0007669"/>
    <property type="project" value="UniProtKB-KW"/>
</dbReference>
<evidence type="ECO:0000256" key="1">
    <source>
        <dbReference type="ARBA" id="ARBA00004920"/>
    </source>
</evidence>
<dbReference type="EC" id="6.3.5.3" evidence="3 13"/>
<accession>A0A090T889</accession>
<keyword evidence="4" id="KW-0963">Cytoplasm</keyword>
<dbReference type="InterPro" id="IPR055181">
    <property type="entry name" value="FGAR-AT_PurM_N-like"/>
</dbReference>
<keyword evidence="6" id="KW-0479">Metal-binding</keyword>
<reference evidence="16 17" key="2">
    <citation type="submission" date="2014-09" db="EMBL/GenBank/DDBJ databases">
        <authorList>
            <consortium name="NBRP consortium"/>
            <person name="Sawabe T."/>
            <person name="Meirelles P."/>
            <person name="Nakanishi M."/>
            <person name="Sayaka M."/>
            <person name="Hattori M."/>
            <person name="Ohkuma M."/>
        </authorList>
    </citation>
    <scope>NUCLEOTIDE SEQUENCE [LARGE SCALE GENOMIC DNA]</scope>
    <source>
        <strain evidence="16 17">JCM 19240</strain>
    </source>
</reference>
<dbReference type="GO" id="GO:0006189">
    <property type="term" value="P:'de novo' IMP biosynthetic process"/>
    <property type="evidence" value="ECO:0007669"/>
    <property type="project" value="UniProtKB-UniRule"/>
</dbReference>
<dbReference type="GO" id="GO:0005524">
    <property type="term" value="F:ATP binding"/>
    <property type="evidence" value="ECO:0007669"/>
    <property type="project" value="UniProtKB-KW"/>
</dbReference>
<keyword evidence="7" id="KW-0547">Nucleotide-binding</keyword>
<dbReference type="AlphaFoldDB" id="A0A090T889"/>
<dbReference type="FunFam" id="3.40.50.880:FF:000008">
    <property type="entry name" value="Phosphoribosylformylglycinamidine synthase"/>
    <property type="match status" value="1"/>
</dbReference>
<keyword evidence="9" id="KW-0067">ATP-binding</keyword>
<evidence type="ECO:0000259" key="15">
    <source>
        <dbReference type="Pfam" id="PF22689"/>
    </source>
</evidence>
<evidence type="ECO:0000256" key="13">
    <source>
        <dbReference type="NCBIfam" id="TIGR01735"/>
    </source>
</evidence>
<dbReference type="Pfam" id="PF02769">
    <property type="entry name" value="AIRS_C"/>
    <property type="match status" value="1"/>
</dbReference>
<dbReference type="SUPFAM" id="SSF56042">
    <property type="entry name" value="PurM C-terminal domain-like"/>
    <property type="match status" value="2"/>
</dbReference>
<evidence type="ECO:0000256" key="3">
    <source>
        <dbReference type="ARBA" id="ARBA00012747"/>
    </source>
</evidence>
<dbReference type="CDD" id="cd01740">
    <property type="entry name" value="GATase1_FGAR_AT"/>
    <property type="match status" value="1"/>
</dbReference>
<gene>
    <name evidence="16" type="ORF">JCM19240_1588</name>
</gene>
<keyword evidence="5 16" id="KW-0436">Ligase</keyword>
<dbReference type="PANTHER" id="PTHR10099">
    <property type="entry name" value="PHOSPHORIBOSYLFORMYLGLYCINAMIDINE SYNTHASE"/>
    <property type="match status" value="1"/>
</dbReference>
<evidence type="ECO:0000256" key="12">
    <source>
        <dbReference type="ARBA" id="ARBA00052585"/>
    </source>
</evidence>
<dbReference type="UniPathway" id="UPA00074">
    <property type="reaction ID" value="UER00128"/>
</dbReference>
<evidence type="ECO:0000259" key="14">
    <source>
        <dbReference type="Pfam" id="PF02769"/>
    </source>
</evidence>
<sequence length="746" mass="81022">MAVAPENMEAFDAICKRERAPYAVVGVATEERELKLEDSHFDNTPIDMPMDILLGKTPKMHRDAKTLKVDSPAISREGIEMNDAVDRVLRLPTVAEKTFLITIGDRTVTGLVARDQMVGPWQVPVANCAVTAASYDTYHGEAMSMGERTPVALLDFGASARLAVGESLTNIAATDIGDIKRIKLSANWMSPAGHPGEDAGLYEAVKAVGEELCPALGLTIPVGKDSMSMKTKWNENGEDKEVTSPLSLVITAFGRVEDVRKTVTPQLRTDKGESSLVLVDLGNGKNRLGATALAQVYKQLGDKPADVDNAEQLKGFFDAMQTLVRDDKLVAYHDKGDGGLFVTLAEMAFAGHCGVKADIASLGEDTLAALFNEELGAVVQVKNDDLEAVKAVLAANGLEACSHVIGSVEASDDFVITSGDAVVIERSRTELRTIWAETTHKMQSLRDNSACADQEHEAKKDNSDPGLNVKLSFDVKEDVAAPYIATGAKPKMAILREQGVNSHVEMAAAFDRAGFEATDIHMSDILTGQAVLEEYQGLVACGGFSYGDVLGAGEGWAKSILFNDQARDQFQNFFHREDTFSLGVCNGCQMLSNLKELIPGADLWPRFVRNESERFEARFSLVEVQKSDSIFFDGMEGSRMPIAVSHGEGRVEVRDTDHLNAIEASGTVVVRYVDNNGNPTQQYPNNPNGSPNAITGLTTRDGRVTIMMPHPERVFRTVANSWAPESWGEDSAWMRMFRNARVNVGK</sequence>
<dbReference type="InterPro" id="IPR010073">
    <property type="entry name" value="PurL_large"/>
</dbReference>
<keyword evidence="11 16" id="KW-0315">Glutamine amidotransferase</keyword>
<evidence type="ECO:0000256" key="10">
    <source>
        <dbReference type="ARBA" id="ARBA00022842"/>
    </source>
</evidence>
<dbReference type="InterPro" id="IPR010918">
    <property type="entry name" value="PurM-like_C_dom"/>
</dbReference>
<evidence type="ECO:0000256" key="11">
    <source>
        <dbReference type="ARBA" id="ARBA00022962"/>
    </source>
</evidence>
<comment type="catalytic activity">
    <reaction evidence="12">
        <text>N(2)-formyl-N(1)-(5-phospho-beta-D-ribosyl)glycinamide + L-glutamine + ATP + H2O = 2-formamido-N(1)-(5-O-phospho-beta-D-ribosyl)acetamidine + L-glutamate + ADP + phosphate + H(+)</text>
        <dbReference type="Rhea" id="RHEA:17129"/>
        <dbReference type="ChEBI" id="CHEBI:15377"/>
        <dbReference type="ChEBI" id="CHEBI:15378"/>
        <dbReference type="ChEBI" id="CHEBI:29985"/>
        <dbReference type="ChEBI" id="CHEBI:30616"/>
        <dbReference type="ChEBI" id="CHEBI:43474"/>
        <dbReference type="ChEBI" id="CHEBI:58359"/>
        <dbReference type="ChEBI" id="CHEBI:147286"/>
        <dbReference type="ChEBI" id="CHEBI:147287"/>
        <dbReference type="ChEBI" id="CHEBI:456216"/>
        <dbReference type="EC" id="6.3.5.3"/>
    </reaction>
</comment>
<proteinExistence type="inferred from homology"/>
<feature type="domain" description="FGAR-AT PurM N-terminal-like" evidence="15">
    <location>
        <begin position="96"/>
        <end position="254"/>
    </location>
</feature>
<comment type="caution">
    <text evidence="16">The sequence shown here is derived from an EMBL/GenBank/DDBJ whole genome shotgun (WGS) entry which is preliminary data.</text>
</comment>
<comment type="similarity">
    <text evidence="2">In the N-terminal section; belongs to the FGAMS family.</text>
</comment>
<evidence type="ECO:0000313" key="16">
    <source>
        <dbReference type="EMBL" id="GAL36146.1"/>
    </source>
</evidence>
<evidence type="ECO:0000256" key="7">
    <source>
        <dbReference type="ARBA" id="ARBA00022741"/>
    </source>
</evidence>
<organism evidence="16 17">
    <name type="scientific">Vibrio maritimus</name>
    <dbReference type="NCBI Taxonomy" id="990268"/>
    <lineage>
        <taxon>Bacteria</taxon>
        <taxon>Pseudomonadati</taxon>
        <taxon>Pseudomonadota</taxon>
        <taxon>Gammaproteobacteria</taxon>
        <taxon>Vibrionales</taxon>
        <taxon>Vibrionaceae</taxon>
        <taxon>Vibrio</taxon>
    </lineage>
</organism>
<dbReference type="InterPro" id="IPR029062">
    <property type="entry name" value="Class_I_gatase-like"/>
</dbReference>
<dbReference type="SMART" id="SM01211">
    <property type="entry name" value="GATase_5"/>
    <property type="match status" value="1"/>
</dbReference>
<keyword evidence="16" id="KW-0808">Transferase</keyword>
<protein>
    <recommendedName>
        <fullName evidence="3 13">Phosphoribosylformylglycinamidine synthase</fullName>
        <ecNumber evidence="3 13">6.3.5.3</ecNumber>
    </recommendedName>
</protein>
<dbReference type="Gene3D" id="3.90.650.10">
    <property type="entry name" value="PurM-like C-terminal domain"/>
    <property type="match status" value="2"/>
</dbReference>
<dbReference type="GO" id="GO:0016740">
    <property type="term" value="F:transferase activity"/>
    <property type="evidence" value="ECO:0007669"/>
    <property type="project" value="UniProtKB-KW"/>
</dbReference>
<dbReference type="Gene3D" id="3.40.50.880">
    <property type="match status" value="1"/>
</dbReference>
<evidence type="ECO:0000256" key="9">
    <source>
        <dbReference type="ARBA" id="ARBA00022840"/>
    </source>
</evidence>
<dbReference type="SUPFAM" id="SSF55326">
    <property type="entry name" value="PurM N-terminal domain-like"/>
    <property type="match status" value="1"/>
</dbReference>
<evidence type="ECO:0000256" key="4">
    <source>
        <dbReference type="ARBA" id="ARBA00022490"/>
    </source>
</evidence>
<dbReference type="Proteomes" id="UP000029224">
    <property type="component" value="Unassembled WGS sequence"/>
</dbReference>
<dbReference type="InterPro" id="IPR036676">
    <property type="entry name" value="PurM-like_C_sf"/>
</dbReference>
<dbReference type="FunFam" id="3.90.650.10:FF:000005">
    <property type="entry name" value="Phosphoribosylformylglycinamidine synthase"/>
    <property type="match status" value="1"/>
</dbReference>
<dbReference type="PROSITE" id="PS51273">
    <property type="entry name" value="GATASE_TYPE_1"/>
    <property type="match status" value="1"/>
</dbReference>
<reference evidence="16 17" key="1">
    <citation type="submission" date="2014-09" db="EMBL/GenBank/DDBJ databases">
        <title>Vibrio maritimus JCM 19240. (C210) whole genome shotgun sequence.</title>
        <authorList>
            <person name="Sawabe T."/>
            <person name="Meirelles P."/>
            <person name="Nakanishi M."/>
            <person name="Sayaka M."/>
            <person name="Hattori M."/>
            <person name="Ohkuma M."/>
        </authorList>
    </citation>
    <scope>NUCLEOTIDE SEQUENCE [LARGE SCALE GENOMIC DNA]</scope>
    <source>
        <strain evidence="16 17">JCM 19240</strain>
    </source>
</reference>
<keyword evidence="17" id="KW-1185">Reference proteome</keyword>
<dbReference type="PANTHER" id="PTHR10099:SF1">
    <property type="entry name" value="PHOSPHORIBOSYLFORMYLGLYCINAMIDINE SYNTHASE"/>
    <property type="match status" value="1"/>
</dbReference>
<dbReference type="Pfam" id="PF22689">
    <property type="entry name" value="FGAR-AT_PurM_N-like"/>
    <property type="match status" value="1"/>
</dbReference>
<evidence type="ECO:0000313" key="17">
    <source>
        <dbReference type="Proteomes" id="UP000029224"/>
    </source>
</evidence>
<evidence type="ECO:0000256" key="5">
    <source>
        <dbReference type="ARBA" id="ARBA00022598"/>
    </source>
</evidence>
<comment type="pathway">
    <text evidence="1">Purine metabolism; IMP biosynthesis via de novo pathway; 5-amino-1-(5-phospho-D-ribosyl)imidazole from N(2)-formyl-N(1)-(5-phospho-D-ribosyl)glycinamide: step 1/2.</text>
</comment>
<dbReference type="FunFam" id="3.30.1330.10:FF:000005">
    <property type="entry name" value="Phosphoribosylformylglycinamidine synthase"/>
    <property type="match status" value="1"/>
</dbReference>
<evidence type="ECO:0000256" key="2">
    <source>
        <dbReference type="ARBA" id="ARBA00008608"/>
    </source>
</evidence>
<evidence type="ECO:0000256" key="8">
    <source>
        <dbReference type="ARBA" id="ARBA00022755"/>
    </source>
</evidence>
<evidence type="ECO:0000256" key="6">
    <source>
        <dbReference type="ARBA" id="ARBA00022723"/>
    </source>
</evidence>
<dbReference type="Gene3D" id="3.30.1330.10">
    <property type="entry name" value="PurM-like, N-terminal domain"/>
    <property type="match status" value="1"/>
</dbReference>
<dbReference type="EMBL" id="BBMT01000009">
    <property type="protein sequence ID" value="GAL36146.1"/>
    <property type="molecule type" value="Genomic_DNA"/>
</dbReference>
<dbReference type="NCBIfam" id="NF003672">
    <property type="entry name" value="PRK05297.1"/>
    <property type="match status" value="1"/>
</dbReference>